<evidence type="ECO:0000256" key="3">
    <source>
        <dbReference type="ARBA" id="ARBA00022553"/>
    </source>
</evidence>
<dbReference type="Pfam" id="PF16197">
    <property type="entry name" value="KAsynt_C_assoc"/>
    <property type="match status" value="1"/>
</dbReference>
<feature type="domain" description="Carrier" evidence="5">
    <location>
        <begin position="766"/>
        <end position="841"/>
    </location>
</feature>
<feature type="domain" description="Ketosynthase family 3 (KS3)" evidence="6">
    <location>
        <begin position="7"/>
        <end position="435"/>
    </location>
</feature>
<evidence type="ECO:0000256" key="4">
    <source>
        <dbReference type="ARBA" id="ARBA00022679"/>
    </source>
</evidence>
<dbReference type="InterPro" id="IPR016039">
    <property type="entry name" value="Thiolase-like"/>
</dbReference>
<dbReference type="CDD" id="cd00833">
    <property type="entry name" value="PKS"/>
    <property type="match status" value="1"/>
</dbReference>
<comment type="caution">
    <text evidence="7">The sequence shown here is derived from an EMBL/GenBank/DDBJ whole genome shotgun (WGS) entry which is preliminary data.</text>
</comment>
<dbReference type="GO" id="GO:0031177">
    <property type="term" value="F:phosphopantetheine binding"/>
    <property type="evidence" value="ECO:0007669"/>
    <property type="project" value="InterPro"/>
</dbReference>
<dbReference type="GO" id="GO:0006633">
    <property type="term" value="P:fatty acid biosynthetic process"/>
    <property type="evidence" value="ECO:0007669"/>
    <property type="project" value="TreeGrafter"/>
</dbReference>
<dbReference type="InterPro" id="IPR020841">
    <property type="entry name" value="PKS_Beta-ketoAc_synthase_dom"/>
</dbReference>
<comment type="cofactor">
    <cofactor evidence="1">
        <name>pantetheine 4'-phosphate</name>
        <dbReference type="ChEBI" id="CHEBI:47942"/>
    </cofactor>
</comment>
<dbReference type="Gene3D" id="3.30.559.30">
    <property type="entry name" value="Nonribosomal peptide synthetase, condensation domain"/>
    <property type="match status" value="1"/>
</dbReference>
<dbReference type="InterPro" id="IPR023213">
    <property type="entry name" value="CAT-like_dom_sf"/>
</dbReference>
<dbReference type="InterPro" id="IPR036736">
    <property type="entry name" value="ACP-like_sf"/>
</dbReference>
<dbReference type="InterPro" id="IPR006162">
    <property type="entry name" value="Ppantetheine_attach_site"/>
</dbReference>
<dbReference type="GO" id="GO:0017000">
    <property type="term" value="P:antibiotic biosynthetic process"/>
    <property type="evidence" value="ECO:0007669"/>
    <property type="project" value="UniProtKB-ARBA"/>
</dbReference>
<dbReference type="InterPro" id="IPR020806">
    <property type="entry name" value="PKS_PP-bd"/>
</dbReference>
<evidence type="ECO:0000313" key="8">
    <source>
        <dbReference type="Proteomes" id="UP000053398"/>
    </source>
</evidence>
<keyword evidence="3" id="KW-0597">Phosphoprotein</keyword>
<name>A0A117QGZ6_STRCK</name>
<proteinExistence type="predicted"/>
<dbReference type="SMART" id="SM00825">
    <property type="entry name" value="PKS_KS"/>
    <property type="match status" value="1"/>
</dbReference>
<evidence type="ECO:0000259" key="5">
    <source>
        <dbReference type="PROSITE" id="PS50075"/>
    </source>
</evidence>
<dbReference type="PANTHER" id="PTHR43775">
    <property type="entry name" value="FATTY ACID SYNTHASE"/>
    <property type="match status" value="1"/>
</dbReference>
<reference evidence="7 8" key="1">
    <citation type="submission" date="2015-10" db="EMBL/GenBank/DDBJ databases">
        <title>Draft genome sequence of Streptomyces corchorusii DSM 40340, type strain for the species Streptomyces corchorusii.</title>
        <authorList>
            <person name="Ruckert C."/>
            <person name="Winkler A."/>
            <person name="Kalinowski J."/>
            <person name="Kampfer P."/>
            <person name="Glaeser S."/>
        </authorList>
    </citation>
    <scope>NUCLEOTIDE SEQUENCE [LARGE SCALE GENOMIC DNA]</scope>
    <source>
        <strain evidence="7 8">DSM 40340</strain>
    </source>
</reference>
<evidence type="ECO:0000259" key="6">
    <source>
        <dbReference type="PROSITE" id="PS52004"/>
    </source>
</evidence>
<keyword evidence="4" id="KW-0808">Transferase</keyword>
<dbReference type="Gene3D" id="1.10.1200.10">
    <property type="entry name" value="ACP-like"/>
    <property type="match status" value="1"/>
</dbReference>
<dbReference type="InterPro" id="IPR014030">
    <property type="entry name" value="Ketoacyl_synth_N"/>
</dbReference>
<dbReference type="InterPro" id="IPR032821">
    <property type="entry name" value="PKS_assoc"/>
</dbReference>
<dbReference type="Pfam" id="PF00668">
    <property type="entry name" value="Condensation"/>
    <property type="match status" value="1"/>
</dbReference>
<dbReference type="InterPro" id="IPR001242">
    <property type="entry name" value="Condensation_dom"/>
</dbReference>
<dbReference type="PROSITE" id="PS00012">
    <property type="entry name" value="PHOSPHOPANTETHEINE"/>
    <property type="match status" value="1"/>
</dbReference>
<dbReference type="EMBL" id="LMWP01000016">
    <property type="protein sequence ID" value="KUN27793.1"/>
    <property type="molecule type" value="Genomic_DNA"/>
</dbReference>
<dbReference type="InterPro" id="IPR014031">
    <property type="entry name" value="Ketoacyl_synth_C"/>
</dbReference>
<dbReference type="RefSeq" id="WP_059263469.1">
    <property type="nucleotide sequence ID" value="NZ_KQ948355.1"/>
</dbReference>
<dbReference type="GO" id="GO:0071770">
    <property type="term" value="P:DIM/DIP cell wall layer assembly"/>
    <property type="evidence" value="ECO:0007669"/>
    <property type="project" value="TreeGrafter"/>
</dbReference>
<dbReference type="GO" id="GO:0005886">
    <property type="term" value="C:plasma membrane"/>
    <property type="evidence" value="ECO:0007669"/>
    <property type="project" value="TreeGrafter"/>
</dbReference>
<dbReference type="SMART" id="SM00823">
    <property type="entry name" value="PKS_PP"/>
    <property type="match status" value="1"/>
</dbReference>
<sequence>MDTEDDTTAVAVVGLAFEFPQCDDWDTLTGILRAGRDCLGPMPAARARATGVTRSDSDQEGGWIDDITGFDHRAFGLSRAEAELIDPRQRKMLQLAVRAIGHAGYAPAELRGHDVCVYTAGYGGPEPTLYELLDETGRRHGAALTGSIRAFAAGRIAYHLDLRGSAMVVDTACSSFLVALHEARRKLAYGECASALVGGYELVLGRPPSRPEGADGLGVLSATGRCRPFDEKSDGTTFGEGGGFVLLKRLADALRDGDTVHAVIRGSAVNQDAGRSNGLTAPSPAGQSQVIAAALRDAAVDPATIGYVEAHGTGTRIGDPIEIQGLAAALSEVAADFPATARATALPVSSAKGNFGHLDCMAGFAGLVRVIAQFRAGEIFPTAHFTAPNPLLGLDGTALRVADRCEPWPTGALPRRGGLSSFGLSSTNAHVIVEEGTAARQAVRPAAPARTDHVVVLSARDASGLRRYAAQLRQAVAADPRRFPLADAADVLALGRDHGERFAHRRAWAVTDAAHLLSELDGFLAATDPAVTDAAGTGTTVRAPLVLALGSPRDTAADLDAAHLSDLAEAFPGFARVLDEARRHVPAQRWTAGQRHLLRLAGVRALLADLAVTPELVLAHGIGALADRYARGTVDLPTALAQADQEAHTAAPDAGRLRAALAGFAGTAVVVDLAPDSALSLLLREEAGSRFETVTPRSPAELLAACHRRGFPLDWHTGLGRRPRRRIELPTAPFAEEHCWPDTALATPVAEGPSDAPAGAGPERTGTGTTPAALVLELARDVLKEPGLGLEDDFFEAGGNSLNGVQLITRLNDRLGTDLDVMDLFDFASLGELAASLGTEPPVGAAAPAETGASAVTASGGTAVTARGGSAVTASGGSAVTASGGSVVTASGGSVEAAVPAAVEGPLSGQQAAIWAAVQLAPGSAAYNVASAFLLDGPVDPRRLTRRLEALVRRHPMLRVTLHDGADGPVQVISPPEEARLTLERLTLEFPGTTAADGRDRLLARLKDLVAEPLDLYGGTPARYQLVQARFGDRDQHVLVLTFHHLFFDGWSWRILMDDLSSDTDRPAPARTYLDYVREQRELLDGERGRQLVEFWRKRLAGVPAVTLPADVADADPSRLPERGADLPFPIEPELAARLRALAREARGTLNMVLLAGWMALLWKIGGSRDVSVASAVTGRVSGHDDVIGCYANTVVVRAALVPEEPFSALLAAVRDAQLSALSHGDLPADRIVRIARPHSAEPAATTNFSFHNAVEPLRGLGPDGPAVELLDVDPAAPTFPLSVSVMEYGDALWAGLKYATDLFRPETVAAWLDEYRTLLRNLAERGPGATLFDLFDAPSRTGGTPDVPDFTF</sequence>
<organism evidence="7 8">
    <name type="scientific">Streptomyces corchorusii</name>
    <name type="common">Streptomyces chibaensis</name>
    <dbReference type="NCBI Taxonomy" id="1903"/>
    <lineage>
        <taxon>Bacteria</taxon>
        <taxon>Bacillati</taxon>
        <taxon>Actinomycetota</taxon>
        <taxon>Actinomycetes</taxon>
        <taxon>Kitasatosporales</taxon>
        <taxon>Streptomycetaceae</taxon>
        <taxon>Streptomyces</taxon>
    </lineage>
</organism>
<dbReference type="PANTHER" id="PTHR43775:SF37">
    <property type="entry name" value="SI:DKEY-61P9.11"/>
    <property type="match status" value="1"/>
</dbReference>
<gene>
    <name evidence="7" type="ORF">AQJ11_14335</name>
</gene>
<dbReference type="Pfam" id="PF00550">
    <property type="entry name" value="PP-binding"/>
    <property type="match status" value="1"/>
</dbReference>
<dbReference type="Gene3D" id="3.30.70.3290">
    <property type="match status" value="1"/>
</dbReference>
<dbReference type="SUPFAM" id="SSF47336">
    <property type="entry name" value="ACP-like"/>
    <property type="match status" value="1"/>
</dbReference>
<keyword evidence="2" id="KW-0596">Phosphopantetheine</keyword>
<evidence type="ECO:0000256" key="1">
    <source>
        <dbReference type="ARBA" id="ARBA00001957"/>
    </source>
</evidence>
<dbReference type="Gene3D" id="3.30.559.10">
    <property type="entry name" value="Chloramphenicol acetyltransferase-like domain"/>
    <property type="match status" value="1"/>
</dbReference>
<accession>A0A117QGZ6</accession>
<dbReference type="Proteomes" id="UP000053398">
    <property type="component" value="Unassembled WGS sequence"/>
</dbReference>
<protein>
    <submittedName>
        <fullName evidence="7">Polyketide synthase</fullName>
    </submittedName>
</protein>
<dbReference type="Gene3D" id="1.10.1240.100">
    <property type="match status" value="1"/>
</dbReference>
<keyword evidence="8" id="KW-1185">Reference proteome</keyword>
<dbReference type="SUPFAM" id="SSF52777">
    <property type="entry name" value="CoA-dependent acyltransferases"/>
    <property type="match status" value="2"/>
</dbReference>
<dbReference type="PROSITE" id="PS50075">
    <property type="entry name" value="CARRIER"/>
    <property type="match status" value="1"/>
</dbReference>
<dbReference type="InterPro" id="IPR050091">
    <property type="entry name" value="PKS_NRPS_Biosynth_Enz"/>
</dbReference>
<dbReference type="InterPro" id="IPR009081">
    <property type="entry name" value="PP-bd_ACP"/>
</dbReference>
<dbReference type="Gene3D" id="3.40.47.10">
    <property type="match status" value="1"/>
</dbReference>
<evidence type="ECO:0000313" key="7">
    <source>
        <dbReference type="EMBL" id="KUN27793.1"/>
    </source>
</evidence>
<dbReference type="PROSITE" id="PS52004">
    <property type="entry name" value="KS3_2"/>
    <property type="match status" value="1"/>
</dbReference>
<dbReference type="GO" id="GO:0004312">
    <property type="term" value="F:fatty acid synthase activity"/>
    <property type="evidence" value="ECO:0007669"/>
    <property type="project" value="TreeGrafter"/>
</dbReference>
<dbReference type="Pfam" id="PF02801">
    <property type="entry name" value="Ketoacyl-synt_C"/>
    <property type="match status" value="1"/>
</dbReference>
<evidence type="ECO:0000256" key="2">
    <source>
        <dbReference type="ARBA" id="ARBA00022450"/>
    </source>
</evidence>
<dbReference type="Pfam" id="PF00109">
    <property type="entry name" value="ketoacyl-synt"/>
    <property type="match status" value="1"/>
</dbReference>
<dbReference type="SUPFAM" id="SSF53901">
    <property type="entry name" value="Thiolase-like"/>
    <property type="match status" value="1"/>
</dbReference>
<dbReference type="GO" id="GO:0005737">
    <property type="term" value="C:cytoplasm"/>
    <property type="evidence" value="ECO:0007669"/>
    <property type="project" value="TreeGrafter"/>
</dbReference>